<evidence type="ECO:0000313" key="4">
    <source>
        <dbReference type="Proteomes" id="UP000219565"/>
    </source>
</evidence>
<organism evidence="3 4">
    <name type="scientific">Nocardia amikacinitolerans</name>
    <dbReference type="NCBI Taxonomy" id="756689"/>
    <lineage>
        <taxon>Bacteria</taxon>
        <taxon>Bacillati</taxon>
        <taxon>Actinomycetota</taxon>
        <taxon>Actinomycetes</taxon>
        <taxon>Mycobacteriales</taxon>
        <taxon>Nocardiaceae</taxon>
        <taxon>Nocardia</taxon>
    </lineage>
</organism>
<keyword evidence="4" id="KW-1185">Reference proteome</keyword>
<name>A0A285L8R8_9NOCA</name>
<feature type="region of interest" description="Disordered" evidence="1">
    <location>
        <begin position="1"/>
        <end position="23"/>
    </location>
</feature>
<dbReference type="AlphaFoldDB" id="A0A285L8R8"/>
<evidence type="ECO:0000256" key="2">
    <source>
        <dbReference type="SAM" id="Phobius"/>
    </source>
</evidence>
<protein>
    <submittedName>
        <fullName evidence="3">Uncharacterized protein</fullName>
    </submittedName>
</protein>
<keyword evidence="2" id="KW-1133">Transmembrane helix</keyword>
<evidence type="ECO:0000313" key="3">
    <source>
        <dbReference type="EMBL" id="SNY81348.1"/>
    </source>
</evidence>
<feature type="transmembrane region" description="Helical" evidence="2">
    <location>
        <begin position="33"/>
        <end position="53"/>
    </location>
</feature>
<proteinExistence type="predicted"/>
<gene>
    <name evidence="3" type="ORF">SAMN04244553_2940</name>
</gene>
<keyword evidence="2" id="KW-0472">Membrane</keyword>
<dbReference type="EMBL" id="OBEG01000002">
    <property type="protein sequence ID" value="SNY81348.1"/>
    <property type="molecule type" value="Genomic_DNA"/>
</dbReference>
<reference evidence="3 4" key="1">
    <citation type="submission" date="2017-09" db="EMBL/GenBank/DDBJ databases">
        <authorList>
            <person name="Ehlers B."/>
            <person name="Leendertz F.H."/>
        </authorList>
    </citation>
    <scope>NUCLEOTIDE SEQUENCE [LARGE SCALE GENOMIC DNA]</scope>
    <source>
        <strain evidence="3 4">DSM 45537</strain>
    </source>
</reference>
<evidence type="ECO:0000256" key="1">
    <source>
        <dbReference type="SAM" id="MobiDB-lite"/>
    </source>
</evidence>
<dbReference type="Proteomes" id="UP000219565">
    <property type="component" value="Unassembled WGS sequence"/>
</dbReference>
<sequence length="89" mass="9597">MRGSVRFTDRRAPRPRSRSPYYPGYRSASPTPILWALGSLFGGVILLLVVLTLTHMGSPDSTEDTAVVPSTVAPADTTAPPKSCYPFNC</sequence>
<keyword evidence="2" id="KW-0812">Transmembrane</keyword>
<accession>A0A285L8R8</accession>